<gene>
    <name evidence="1" type="ORF">NCTC8580_01815</name>
</gene>
<evidence type="ECO:0000313" key="1">
    <source>
        <dbReference type="EMBL" id="SUP81861.1"/>
    </source>
</evidence>
<dbReference type="AlphaFoldDB" id="A0A380Q7J7"/>
<proteinExistence type="predicted"/>
<sequence length="102" mass="11502">MNKCDYANKKNPDKVGVSFNCQELRASALPMDCHRSYCFFSVNTQPMGLNLVIHSRTLAAYHFTRSFCVSVLTTVQRRFAVSVAGRASSGSCSYFRSLTWNF</sequence>
<accession>A0A380Q7J7</accession>
<reference evidence="1 2" key="1">
    <citation type="submission" date="2018-06" db="EMBL/GenBank/DDBJ databases">
        <authorList>
            <consortium name="Pathogen Informatics"/>
            <person name="Doyle S."/>
        </authorList>
    </citation>
    <scope>NUCLEOTIDE SEQUENCE [LARGE SCALE GENOMIC DNA]</scope>
    <source>
        <strain evidence="1 2">NCTC8580</strain>
    </source>
</reference>
<organism evidence="1 2">
    <name type="scientific">Yersinia pseudotuberculosis</name>
    <dbReference type="NCBI Taxonomy" id="633"/>
    <lineage>
        <taxon>Bacteria</taxon>
        <taxon>Pseudomonadati</taxon>
        <taxon>Pseudomonadota</taxon>
        <taxon>Gammaproteobacteria</taxon>
        <taxon>Enterobacterales</taxon>
        <taxon>Yersiniaceae</taxon>
        <taxon>Yersinia</taxon>
    </lineage>
</organism>
<dbReference type="Proteomes" id="UP000255087">
    <property type="component" value="Unassembled WGS sequence"/>
</dbReference>
<name>A0A380Q7J7_YERPU</name>
<evidence type="ECO:0000313" key="2">
    <source>
        <dbReference type="Proteomes" id="UP000255087"/>
    </source>
</evidence>
<protein>
    <submittedName>
        <fullName evidence="1">Uncharacterized protein</fullName>
    </submittedName>
</protein>
<dbReference type="EMBL" id="UHJC01000001">
    <property type="protein sequence ID" value="SUP81861.1"/>
    <property type="molecule type" value="Genomic_DNA"/>
</dbReference>